<dbReference type="SUPFAM" id="SSF74650">
    <property type="entry name" value="Galactose mutarotase-like"/>
    <property type="match status" value="1"/>
</dbReference>
<accession>A0ABM1ADP2</accession>
<feature type="domain" description="P-type" evidence="3">
    <location>
        <begin position="1"/>
        <end position="45"/>
    </location>
</feature>
<evidence type="ECO:0000256" key="2">
    <source>
        <dbReference type="PROSITE-ProRule" id="PRU00779"/>
    </source>
</evidence>
<dbReference type="PANTHER" id="PTHR22762">
    <property type="entry name" value="ALPHA-GLUCOSIDASE"/>
    <property type="match status" value="1"/>
</dbReference>
<protein>
    <submittedName>
        <fullName evidence="5">Sucrase-isomaltase, intestinal</fullName>
    </submittedName>
</protein>
<dbReference type="Gene3D" id="2.60.40.1760">
    <property type="entry name" value="glycosyl hydrolase (family 31)"/>
    <property type="match status" value="1"/>
</dbReference>
<feature type="non-terminal residue" evidence="5">
    <location>
        <position position="200"/>
    </location>
</feature>
<dbReference type="RefSeq" id="XP_012945703.1">
    <property type="nucleotide sequence ID" value="XM_013090249.1"/>
</dbReference>
<dbReference type="Gene3D" id="4.10.110.10">
    <property type="entry name" value="Spasmolytic Protein, domain 1"/>
    <property type="match status" value="1"/>
</dbReference>
<name>A0ABM1ADP2_APLCA</name>
<dbReference type="PROSITE" id="PS51448">
    <property type="entry name" value="P_TREFOIL_2"/>
    <property type="match status" value="1"/>
</dbReference>
<dbReference type="InterPro" id="IPR011013">
    <property type="entry name" value="Gal_mutarotase_sf_dom"/>
</dbReference>
<reference evidence="5" key="1">
    <citation type="submission" date="2025-08" db="UniProtKB">
        <authorList>
            <consortium name="RefSeq"/>
        </authorList>
    </citation>
    <scope>IDENTIFICATION</scope>
</reference>
<dbReference type="InterPro" id="IPR044913">
    <property type="entry name" value="P_trefoil_dom_sf"/>
</dbReference>
<dbReference type="Proteomes" id="UP000694888">
    <property type="component" value="Unplaced"/>
</dbReference>
<comment type="caution">
    <text evidence="2">Lacks conserved residue(s) required for the propagation of feature annotation.</text>
</comment>
<sequence>MSRVDCWPERLGGHDLPTMYSCRARNCVWDEHVSHPDVPVCYFPHNNTGYTMSSLDPDGPNAYKAVLRRKGKGPFGKDFPLAEFRVEEYGENVLRVMIDTVSHNRFRPPVPLNLPQNKATDQQKYKLVVDNKDPLAFSVYRLDNGVQGEKIWSTSADSLVFADQFLQLTAAIPSYVYGLGENTKNTFKRDTHYKTYPIFA</sequence>
<keyword evidence="1" id="KW-1015">Disulfide bond</keyword>
<evidence type="ECO:0000259" key="3">
    <source>
        <dbReference type="PROSITE" id="PS51448"/>
    </source>
</evidence>
<gene>
    <name evidence="5" type="primary">LOC106013734</name>
</gene>
<evidence type="ECO:0000313" key="4">
    <source>
        <dbReference type="Proteomes" id="UP000694888"/>
    </source>
</evidence>
<organism evidence="4 5">
    <name type="scientific">Aplysia californica</name>
    <name type="common">California sea hare</name>
    <dbReference type="NCBI Taxonomy" id="6500"/>
    <lineage>
        <taxon>Eukaryota</taxon>
        <taxon>Metazoa</taxon>
        <taxon>Spiralia</taxon>
        <taxon>Lophotrochozoa</taxon>
        <taxon>Mollusca</taxon>
        <taxon>Gastropoda</taxon>
        <taxon>Heterobranchia</taxon>
        <taxon>Euthyneura</taxon>
        <taxon>Tectipleura</taxon>
        <taxon>Aplysiida</taxon>
        <taxon>Aplysioidea</taxon>
        <taxon>Aplysiidae</taxon>
        <taxon>Aplysia</taxon>
    </lineage>
</organism>
<keyword evidence="4" id="KW-1185">Reference proteome</keyword>
<proteinExistence type="predicted"/>
<dbReference type="GeneID" id="106013734"/>
<evidence type="ECO:0000256" key="1">
    <source>
        <dbReference type="ARBA" id="ARBA00023157"/>
    </source>
</evidence>
<dbReference type="PANTHER" id="PTHR22762:SF133">
    <property type="entry name" value="P-TYPE DOMAIN-CONTAINING PROTEIN"/>
    <property type="match status" value="1"/>
</dbReference>
<evidence type="ECO:0000313" key="5">
    <source>
        <dbReference type="RefSeq" id="XP_012945703.1"/>
    </source>
</evidence>
<dbReference type="Pfam" id="PF00088">
    <property type="entry name" value="Trefoil"/>
    <property type="match status" value="1"/>
</dbReference>
<dbReference type="InterPro" id="IPR000519">
    <property type="entry name" value="P_trefoil_dom"/>
</dbReference>
<dbReference type="CDD" id="cd00111">
    <property type="entry name" value="Trefoil"/>
    <property type="match status" value="1"/>
</dbReference>